<proteinExistence type="predicted"/>
<evidence type="ECO:0000256" key="1">
    <source>
        <dbReference type="SAM" id="MobiDB-lite"/>
    </source>
</evidence>
<dbReference type="Pfam" id="PF09939">
    <property type="entry name" value="DUF2171"/>
    <property type="match status" value="1"/>
</dbReference>
<feature type="region of interest" description="Disordered" evidence="1">
    <location>
        <begin position="1"/>
        <end position="26"/>
    </location>
</feature>
<dbReference type="Proteomes" id="UP000295096">
    <property type="component" value="Unassembled WGS sequence"/>
</dbReference>
<name>A0A4R5QJH8_9PROT</name>
<dbReference type="AlphaFoldDB" id="A0A4R5QJH8"/>
<organism evidence="2 3">
    <name type="scientific">Dankookia rubra</name>
    <dbReference type="NCBI Taxonomy" id="1442381"/>
    <lineage>
        <taxon>Bacteria</taxon>
        <taxon>Pseudomonadati</taxon>
        <taxon>Pseudomonadota</taxon>
        <taxon>Alphaproteobacteria</taxon>
        <taxon>Acetobacterales</taxon>
        <taxon>Roseomonadaceae</taxon>
        <taxon>Dankookia</taxon>
    </lineage>
</organism>
<dbReference type="RefSeq" id="WP_133288521.1">
    <property type="nucleotide sequence ID" value="NZ_SMSJ01000009.1"/>
</dbReference>
<keyword evidence="3" id="KW-1185">Reference proteome</keyword>
<sequence>MSGHAAQVKEHMEVVGSDGQHVGTVDHMDGDRIKLTKKDDPDGSGQHHHYIAVSNIASVEGNQVKLNLPAARAISQATMTGGSQPAPGLGGASH</sequence>
<protein>
    <submittedName>
        <fullName evidence="2">DUF2171 domain-containing protein</fullName>
    </submittedName>
</protein>
<accession>A0A4R5QJH8</accession>
<dbReference type="InterPro" id="IPR018684">
    <property type="entry name" value="DUF2171"/>
</dbReference>
<evidence type="ECO:0000313" key="3">
    <source>
        <dbReference type="Proteomes" id="UP000295096"/>
    </source>
</evidence>
<evidence type="ECO:0000313" key="2">
    <source>
        <dbReference type="EMBL" id="TDH62787.1"/>
    </source>
</evidence>
<gene>
    <name evidence="2" type="ORF">E2C06_10330</name>
</gene>
<comment type="caution">
    <text evidence="2">The sequence shown here is derived from an EMBL/GenBank/DDBJ whole genome shotgun (WGS) entry which is preliminary data.</text>
</comment>
<reference evidence="2 3" key="1">
    <citation type="journal article" date="2016" name="J. Microbiol.">
        <title>Dankookia rubra gen. nov., sp. nov., an alphaproteobacterium isolated from sediment of a shallow stream.</title>
        <authorList>
            <person name="Kim W.H."/>
            <person name="Kim D.H."/>
            <person name="Kang K."/>
            <person name="Ahn T.Y."/>
        </authorList>
    </citation>
    <scope>NUCLEOTIDE SEQUENCE [LARGE SCALE GENOMIC DNA]</scope>
    <source>
        <strain evidence="2 3">JCM30602</strain>
    </source>
</reference>
<dbReference type="EMBL" id="SMSJ01000009">
    <property type="protein sequence ID" value="TDH62787.1"/>
    <property type="molecule type" value="Genomic_DNA"/>
</dbReference>
<dbReference type="OrthoDB" id="9803697at2"/>